<proteinExistence type="predicted"/>
<keyword evidence="2" id="KW-1133">Transmembrane helix</keyword>
<keyword evidence="2" id="KW-0812">Transmembrane</keyword>
<keyword evidence="4" id="KW-1185">Reference proteome</keyword>
<evidence type="ECO:0000313" key="3">
    <source>
        <dbReference type="EMBL" id="QDT00186.1"/>
    </source>
</evidence>
<dbReference type="EMBL" id="CP036263">
    <property type="protein sequence ID" value="QDT00186.1"/>
    <property type="molecule type" value="Genomic_DNA"/>
</dbReference>
<organism evidence="3 4">
    <name type="scientific">Adhaeretor mobilis</name>
    <dbReference type="NCBI Taxonomy" id="1930276"/>
    <lineage>
        <taxon>Bacteria</taxon>
        <taxon>Pseudomonadati</taxon>
        <taxon>Planctomycetota</taxon>
        <taxon>Planctomycetia</taxon>
        <taxon>Pirellulales</taxon>
        <taxon>Lacipirellulaceae</taxon>
        <taxon>Adhaeretor</taxon>
    </lineage>
</organism>
<feature type="transmembrane region" description="Helical" evidence="2">
    <location>
        <begin position="7"/>
        <end position="24"/>
    </location>
</feature>
<dbReference type="AlphaFoldDB" id="A0A517MZ66"/>
<gene>
    <name evidence="3" type="ORF">HG15A2_35210</name>
</gene>
<accession>A0A517MZ66</accession>
<dbReference type="RefSeq" id="WP_145061507.1">
    <property type="nucleotide sequence ID" value="NZ_CP036263.1"/>
</dbReference>
<reference evidence="3 4" key="1">
    <citation type="submission" date="2019-02" db="EMBL/GenBank/DDBJ databases">
        <title>Deep-cultivation of Planctomycetes and their phenomic and genomic characterization uncovers novel biology.</title>
        <authorList>
            <person name="Wiegand S."/>
            <person name="Jogler M."/>
            <person name="Boedeker C."/>
            <person name="Pinto D."/>
            <person name="Vollmers J."/>
            <person name="Rivas-Marin E."/>
            <person name="Kohn T."/>
            <person name="Peeters S.H."/>
            <person name="Heuer A."/>
            <person name="Rast P."/>
            <person name="Oberbeckmann S."/>
            <person name="Bunk B."/>
            <person name="Jeske O."/>
            <person name="Meyerdierks A."/>
            <person name="Storesund J.E."/>
            <person name="Kallscheuer N."/>
            <person name="Luecker S."/>
            <person name="Lage O.M."/>
            <person name="Pohl T."/>
            <person name="Merkel B.J."/>
            <person name="Hornburger P."/>
            <person name="Mueller R.-W."/>
            <person name="Bruemmer F."/>
            <person name="Labrenz M."/>
            <person name="Spormann A.M."/>
            <person name="Op den Camp H."/>
            <person name="Overmann J."/>
            <person name="Amann R."/>
            <person name="Jetten M.S.M."/>
            <person name="Mascher T."/>
            <person name="Medema M.H."/>
            <person name="Devos D.P."/>
            <person name="Kaster A.-K."/>
            <person name="Ovreas L."/>
            <person name="Rohde M."/>
            <person name="Galperin M.Y."/>
            <person name="Jogler C."/>
        </authorList>
    </citation>
    <scope>NUCLEOTIDE SEQUENCE [LARGE SCALE GENOMIC DNA]</scope>
    <source>
        <strain evidence="3 4">HG15A2</strain>
    </source>
</reference>
<dbReference type="Proteomes" id="UP000319852">
    <property type="component" value="Chromosome"/>
</dbReference>
<keyword evidence="2" id="KW-0472">Membrane</keyword>
<protein>
    <submittedName>
        <fullName evidence="3">Uncharacterized protein</fullName>
    </submittedName>
</protein>
<evidence type="ECO:0000256" key="2">
    <source>
        <dbReference type="SAM" id="Phobius"/>
    </source>
</evidence>
<dbReference type="OrthoDB" id="290963at2"/>
<feature type="region of interest" description="Disordered" evidence="1">
    <location>
        <begin position="54"/>
        <end position="83"/>
    </location>
</feature>
<evidence type="ECO:0000313" key="4">
    <source>
        <dbReference type="Proteomes" id="UP000319852"/>
    </source>
</evidence>
<feature type="compositionally biased region" description="Basic and acidic residues" evidence="1">
    <location>
        <begin position="73"/>
        <end position="83"/>
    </location>
</feature>
<evidence type="ECO:0000256" key="1">
    <source>
        <dbReference type="SAM" id="MobiDB-lite"/>
    </source>
</evidence>
<feature type="compositionally biased region" description="Polar residues" evidence="1">
    <location>
        <begin position="58"/>
        <end position="72"/>
    </location>
</feature>
<sequence>MQLPSLKVSIPVIFIAWCVAGVMLRGPVMLAYPAMWLGVAALFGVLHVMLKQDDEESSQTVTVTDTPGSTDSKLSDERVSAAV</sequence>
<dbReference type="KEGG" id="amob:HG15A2_35210"/>
<name>A0A517MZ66_9BACT</name>
<feature type="transmembrane region" description="Helical" evidence="2">
    <location>
        <begin position="30"/>
        <end position="50"/>
    </location>
</feature>